<keyword evidence="3 8" id="KW-0235">DNA replication</keyword>
<dbReference type="PANTHER" id="PTHR11352:SF0">
    <property type="entry name" value="PROLIFERATING CELL NUCLEAR ANTIGEN"/>
    <property type="match status" value="1"/>
</dbReference>
<protein>
    <recommendedName>
        <fullName evidence="7">DNA sliding clamp PCNA</fullName>
    </recommendedName>
</protein>
<reference evidence="11" key="1">
    <citation type="submission" date="2022-12" db="EMBL/GenBank/DDBJ databases">
        <title>Genome assemblies of Blomia tropicalis.</title>
        <authorList>
            <person name="Cui Y."/>
        </authorList>
    </citation>
    <scope>NUCLEOTIDE SEQUENCE</scope>
    <source>
        <tissue evidence="11">Adult mites</tissue>
    </source>
</reference>
<comment type="caution">
    <text evidence="11">The sequence shown here is derived from an EMBL/GenBank/DDBJ whole genome shotgun (WGS) entry which is preliminary data.</text>
</comment>
<dbReference type="InterPro" id="IPR046938">
    <property type="entry name" value="DNA_clamp_sf"/>
</dbReference>
<evidence type="ECO:0000256" key="2">
    <source>
        <dbReference type="ARBA" id="ARBA00010462"/>
    </source>
</evidence>
<dbReference type="InterPro" id="IPR022648">
    <property type="entry name" value="Pr_cel_nuc_antig_N"/>
</dbReference>
<dbReference type="PRINTS" id="PR00339">
    <property type="entry name" value="PCNACYCLIN"/>
</dbReference>
<dbReference type="AlphaFoldDB" id="A0A9Q0LZA5"/>
<evidence type="ECO:0000256" key="6">
    <source>
        <dbReference type="ARBA" id="ARBA00062326"/>
    </source>
</evidence>
<dbReference type="GO" id="GO:0043626">
    <property type="term" value="C:PCNA complex"/>
    <property type="evidence" value="ECO:0007669"/>
    <property type="project" value="TreeGrafter"/>
</dbReference>
<evidence type="ECO:0000256" key="3">
    <source>
        <dbReference type="ARBA" id="ARBA00022705"/>
    </source>
</evidence>
<comment type="function">
    <text evidence="7">This protein is an auxiliary protein of DNA polymerase delta and is involved in the control of eukaryotic DNA replication by increasing the polymerase's processivity during elongation of the leading strand.</text>
</comment>
<dbReference type="HAMAP" id="MF_00317">
    <property type="entry name" value="DNApol_clamp_arch"/>
    <property type="match status" value="1"/>
</dbReference>
<dbReference type="InterPro" id="IPR000730">
    <property type="entry name" value="Pr_cel_nuc_antig"/>
</dbReference>
<dbReference type="GO" id="GO:0030337">
    <property type="term" value="F:DNA polymerase processivity factor activity"/>
    <property type="evidence" value="ECO:0007669"/>
    <property type="project" value="InterPro"/>
</dbReference>
<proteinExistence type="inferred from homology"/>
<dbReference type="GO" id="GO:0003677">
    <property type="term" value="F:DNA binding"/>
    <property type="evidence" value="ECO:0007669"/>
    <property type="project" value="UniProtKB-KW"/>
</dbReference>
<comment type="subunit">
    <text evidence="6">Homotrimer. Forms a complex with activator 1 heteropentamer in the presence of ATP.</text>
</comment>
<dbReference type="GO" id="GO:0019985">
    <property type="term" value="P:translesion synthesis"/>
    <property type="evidence" value="ECO:0007669"/>
    <property type="project" value="TreeGrafter"/>
</dbReference>
<comment type="subcellular location">
    <subcellularLocation>
        <location evidence="1 7">Nucleus</location>
    </subcellularLocation>
</comment>
<dbReference type="GO" id="GO:0006272">
    <property type="term" value="P:leading strand elongation"/>
    <property type="evidence" value="ECO:0007669"/>
    <property type="project" value="TreeGrafter"/>
</dbReference>
<dbReference type="CDD" id="cd00577">
    <property type="entry name" value="PCNA"/>
    <property type="match status" value="1"/>
</dbReference>
<comment type="similarity">
    <text evidence="2 8">Belongs to the PCNA family.</text>
</comment>
<evidence type="ECO:0000256" key="7">
    <source>
        <dbReference type="RuleBase" id="RU000641"/>
    </source>
</evidence>
<dbReference type="EMBL" id="JAPWDV010000003">
    <property type="protein sequence ID" value="KAJ6216179.1"/>
    <property type="molecule type" value="Genomic_DNA"/>
</dbReference>
<evidence type="ECO:0000256" key="1">
    <source>
        <dbReference type="ARBA" id="ARBA00004123"/>
    </source>
</evidence>
<evidence type="ECO:0000256" key="4">
    <source>
        <dbReference type="ARBA" id="ARBA00023125"/>
    </source>
</evidence>
<evidence type="ECO:0000259" key="9">
    <source>
        <dbReference type="Pfam" id="PF00705"/>
    </source>
</evidence>
<evidence type="ECO:0000313" key="11">
    <source>
        <dbReference type="EMBL" id="KAJ6216179.1"/>
    </source>
</evidence>
<feature type="domain" description="Proliferating cell nuclear antigen PCNA N-terminal" evidence="9">
    <location>
        <begin position="1"/>
        <end position="124"/>
    </location>
</feature>
<name>A0A9Q0LZA5_BLOTA</name>
<dbReference type="FunFam" id="3.10.150.10:FF:000008">
    <property type="entry name" value="Proliferating cell nuclear antigen"/>
    <property type="match status" value="1"/>
</dbReference>
<keyword evidence="12" id="KW-1185">Reference proteome</keyword>
<dbReference type="Pfam" id="PF00705">
    <property type="entry name" value="PCNA_N"/>
    <property type="match status" value="1"/>
</dbReference>
<dbReference type="PROSITE" id="PS00293">
    <property type="entry name" value="PCNA_2"/>
    <property type="match status" value="1"/>
</dbReference>
<dbReference type="InterPro" id="IPR022649">
    <property type="entry name" value="Pr_cel_nuc_antig_C"/>
</dbReference>
<dbReference type="GO" id="GO:0006298">
    <property type="term" value="P:mismatch repair"/>
    <property type="evidence" value="ECO:0007669"/>
    <property type="project" value="TreeGrafter"/>
</dbReference>
<dbReference type="GO" id="GO:0006275">
    <property type="term" value="P:regulation of DNA replication"/>
    <property type="evidence" value="ECO:0007669"/>
    <property type="project" value="InterPro"/>
</dbReference>
<dbReference type="Gene3D" id="3.10.150.10">
    <property type="entry name" value="DNA Polymerase III, subunit A, domain 2"/>
    <property type="match status" value="2"/>
</dbReference>
<gene>
    <name evidence="11" type="ORF">RDWZM_007336</name>
</gene>
<dbReference type="SUPFAM" id="SSF55979">
    <property type="entry name" value="DNA clamp"/>
    <property type="match status" value="2"/>
</dbReference>
<dbReference type="NCBIfam" id="TIGR00590">
    <property type="entry name" value="pcna"/>
    <property type="match status" value="1"/>
</dbReference>
<keyword evidence="5 7" id="KW-0539">Nucleus</keyword>
<accession>A0A9Q0LZA5</accession>
<keyword evidence="4 8" id="KW-0238">DNA-binding</keyword>
<dbReference type="OrthoDB" id="534348at2759"/>
<feature type="domain" description="Proliferating cell nuclear antigen PCNA C-terminal" evidence="10">
    <location>
        <begin position="128"/>
        <end position="245"/>
    </location>
</feature>
<dbReference type="PROSITE" id="PS01251">
    <property type="entry name" value="PCNA_1"/>
    <property type="match status" value="1"/>
</dbReference>
<dbReference type="OMA" id="EMKLINM"/>
<organism evidence="11 12">
    <name type="scientific">Blomia tropicalis</name>
    <name type="common">Mite</name>
    <dbReference type="NCBI Taxonomy" id="40697"/>
    <lineage>
        <taxon>Eukaryota</taxon>
        <taxon>Metazoa</taxon>
        <taxon>Ecdysozoa</taxon>
        <taxon>Arthropoda</taxon>
        <taxon>Chelicerata</taxon>
        <taxon>Arachnida</taxon>
        <taxon>Acari</taxon>
        <taxon>Acariformes</taxon>
        <taxon>Sarcoptiformes</taxon>
        <taxon>Astigmata</taxon>
        <taxon>Glycyphagoidea</taxon>
        <taxon>Echimyopodidae</taxon>
        <taxon>Blomia</taxon>
    </lineage>
</organism>
<evidence type="ECO:0000259" key="10">
    <source>
        <dbReference type="Pfam" id="PF02747"/>
    </source>
</evidence>
<dbReference type="Proteomes" id="UP001142055">
    <property type="component" value="Chromosome 3"/>
</dbReference>
<evidence type="ECO:0000256" key="5">
    <source>
        <dbReference type="ARBA" id="ARBA00023242"/>
    </source>
</evidence>
<dbReference type="Pfam" id="PF02747">
    <property type="entry name" value="PCNA_C"/>
    <property type="match status" value="1"/>
</dbReference>
<evidence type="ECO:0000313" key="12">
    <source>
        <dbReference type="Proteomes" id="UP001142055"/>
    </source>
</evidence>
<dbReference type="InterPro" id="IPR022659">
    <property type="entry name" value="Pr_cel_nuc_antig_CS"/>
</dbReference>
<sequence>MFEAKVEKGVVLKKILDAVKDLVTEASWECTSNGMSLQAMDTSHVSLVTVSLNGDGFQRFRCDRNMVIGMNLVSLSKILKCASNDDKITIKAGYDDNDKMMLTFEAPNDCEVSEYEIKLMNLDSEYLGIPDTKYDVIVKMPSAKFQRICRDLSQIGDTVVISCTKSGIQFSSSGDLGNGSVRLSQSANIDKPEEAVTITMQEAITQTFALKYLIQFAKATPLCAQVTLQLSSDVPLAVQYKVIEVDADDIETDLGSICYYLAPKIDDATD</sequence>
<evidence type="ECO:0000256" key="8">
    <source>
        <dbReference type="RuleBase" id="RU003671"/>
    </source>
</evidence>
<dbReference type="FunFam" id="3.10.150.10:FF:000006">
    <property type="entry name" value="Proliferating cell nuclear antigen"/>
    <property type="match status" value="1"/>
</dbReference>
<dbReference type="PANTHER" id="PTHR11352">
    <property type="entry name" value="PROLIFERATING CELL NUCLEAR ANTIGEN"/>
    <property type="match status" value="1"/>
</dbReference>